<evidence type="ECO:0000313" key="3">
    <source>
        <dbReference type="Proteomes" id="UP000002774"/>
    </source>
</evidence>
<proteinExistence type="predicted"/>
<evidence type="ECO:0000259" key="1">
    <source>
        <dbReference type="Pfam" id="PF03551"/>
    </source>
</evidence>
<reference evidence="2" key="1">
    <citation type="submission" date="2011-09" db="EMBL/GenBank/DDBJ databases">
        <title>The permanent draft genome of Mucilaginibacter paludis DSM 18603.</title>
        <authorList>
            <consortium name="US DOE Joint Genome Institute (JGI-PGF)"/>
            <person name="Lucas S."/>
            <person name="Han J."/>
            <person name="Lapidus A."/>
            <person name="Bruce D."/>
            <person name="Goodwin L."/>
            <person name="Pitluck S."/>
            <person name="Peters L."/>
            <person name="Kyrpides N."/>
            <person name="Mavromatis K."/>
            <person name="Ivanova N."/>
            <person name="Mikhailova N."/>
            <person name="Held B."/>
            <person name="Detter J.C."/>
            <person name="Tapia R."/>
            <person name="Han C."/>
            <person name="Land M."/>
            <person name="Hauser L."/>
            <person name="Markowitz V."/>
            <person name="Cheng J.-F."/>
            <person name="Hugenholtz P."/>
            <person name="Woyke T."/>
            <person name="Wu D."/>
            <person name="Tindall B."/>
            <person name="Brambilla E."/>
            <person name="Klenk H.-P."/>
            <person name="Eisen J.A."/>
        </authorList>
    </citation>
    <scope>NUCLEOTIDE SEQUENCE [LARGE SCALE GENOMIC DNA]</scope>
    <source>
        <strain evidence="2">DSM 18603</strain>
    </source>
</reference>
<keyword evidence="3" id="KW-1185">Reference proteome</keyword>
<evidence type="ECO:0000313" key="2">
    <source>
        <dbReference type="EMBL" id="EHQ25880.1"/>
    </source>
</evidence>
<dbReference type="Pfam" id="PF03551">
    <property type="entry name" value="PadR"/>
    <property type="match status" value="1"/>
</dbReference>
<dbReference type="AlphaFoldDB" id="H1Y8G2"/>
<dbReference type="InterPro" id="IPR005149">
    <property type="entry name" value="Tscrpt_reg_PadR_N"/>
</dbReference>
<dbReference type="EMBL" id="CM001403">
    <property type="protein sequence ID" value="EHQ25880.1"/>
    <property type="molecule type" value="Genomic_DNA"/>
</dbReference>
<dbReference type="PANTHER" id="PTHR33169:SF14">
    <property type="entry name" value="TRANSCRIPTIONAL REGULATOR RV3488"/>
    <property type="match status" value="1"/>
</dbReference>
<dbReference type="PANTHER" id="PTHR33169">
    <property type="entry name" value="PADR-FAMILY TRANSCRIPTIONAL REGULATOR"/>
    <property type="match status" value="1"/>
</dbReference>
<dbReference type="InterPro" id="IPR052509">
    <property type="entry name" value="Metal_resp_DNA-bind_regulator"/>
</dbReference>
<dbReference type="InterPro" id="IPR036390">
    <property type="entry name" value="WH_DNA-bd_sf"/>
</dbReference>
<dbReference type="Gene3D" id="1.10.10.10">
    <property type="entry name" value="Winged helix-like DNA-binding domain superfamily/Winged helix DNA-binding domain"/>
    <property type="match status" value="1"/>
</dbReference>
<gene>
    <name evidence="2" type="ORF">Mucpa_1726</name>
</gene>
<dbReference type="RefSeq" id="WP_008505767.1">
    <property type="nucleotide sequence ID" value="NZ_CM001403.1"/>
</dbReference>
<dbReference type="HOGENOM" id="CLU_063440_3_3_10"/>
<organism evidence="2 3">
    <name type="scientific">Mucilaginibacter paludis DSM 18603</name>
    <dbReference type="NCBI Taxonomy" id="714943"/>
    <lineage>
        <taxon>Bacteria</taxon>
        <taxon>Pseudomonadati</taxon>
        <taxon>Bacteroidota</taxon>
        <taxon>Sphingobacteriia</taxon>
        <taxon>Sphingobacteriales</taxon>
        <taxon>Sphingobacteriaceae</taxon>
        <taxon>Mucilaginibacter</taxon>
    </lineage>
</organism>
<dbReference type="InterPro" id="IPR036388">
    <property type="entry name" value="WH-like_DNA-bd_sf"/>
</dbReference>
<dbReference type="SUPFAM" id="SSF46785">
    <property type="entry name" value="Winged helix' DNA-binding domain"/>
    <property type="match status" value="1"/>
</dbReference>
<accession>H1Y8G2</accession>
<protein>
    <submittedName>
        <fullName evidence="2">Transcriptional regulator PadR family protein</fullName>
    </submittedName>
</protein>
<dbReference type="STRING" id="714943.Mucpa_1726"/>
<dbReference type="eggNOG" id="COG1695">
    <property type="taxonomic scope" value="Bacteria"/>
</dbReference>
<dbReference type="Proteomes" id="UP000002774">
    <property type="component" value="Chromosome"/>
</dbReference>
<sequence length="112" mass="12496">MSTNTLLKGTLQTIILKLLEDRKRMYGYEISQKVKALTSGGIELTEAALYAALHKLEAAGLLETTTEMAGNRVRKYYHLTESGGKEAISKVEEAKEFINQLQLLLNLKPDLL</sequence>
<feature type="domain" description="Transcription regulator PadR N-terminal" evidence="1">
    <location>
        <begin position="15"/>
        <end position="86"/>
    </location>
</feature>
<dbReference type="OrthoDB" id="9808017at2"/>
<name>H1Y8G2_9SPHI</name>